<dbReference type="EMBL" id="UYJE01003370">
    <property type="protein sequence ID" value="VDI18621.1"/>
    <property type="molecule type" value="Genomic_DNA"/>
</dbReference>
<feature type="region of interest" description="Disordered" evidence="1">
    <location>
        <begin position="119"/>
        <end position="149"/>
    </location>
</feature>
<accession>A0A8B6DHE9</accession>
<comment type="caution">
    <text evidence="2">The sequence shown here is derived from an EMBL/GenBank/DDBJ whole genome shotgun (WGS) entry which is preliminary data.</text>
</comment>
<organism evidence="2 3">
    <name type="scientific">Mytilus galloprovincialis</name>
    <name type="common">Mediterranean mussel</name>
    <dbReference type="NCBI Taxonomy" id="29158"/>
    <lineage>
        <taxon>Eukaryota</taxon>
        <taxon>Metazoa</taxon>
        <taxon>Spiralia</taxon>
        <taxon>Lophotrochozoa</taxon>
        <taxon>Mollusca</taxon>
        <taxon>Bivalvia</taxon>
        <taxon>Autobranchia</taxon>
        <taxon>Pteriomorphia</taxon>
        <taxon>Mytilida</taxon>
        <taxon>Mytiloidea</taxon>
        <taxon>Mytilidae</taxon>
        <taxon>Mytilinae</taxon>
        <taxon>Mytilus</taxon>
    </lineage>
</organism>
<evidence type="ECO:0000256" key="1">
    <source>
        <dbReference type="SAM" id="MobiDB-lite"/>
    </source>
</evidence>
<proteinExistence type="predicted"/>
<sequence>MEFGIQFGDNEEPIQAVFIDEDCVLFKLRQIIVEDGLNVPDFFNFVSKQGNIISNKQEKRLKVTSVSDGEKIKIMALDFHCRDNELQSTKEEDVCSVNDIQTFLDQVGENMKPNMEHEIDQEKSNNDDHGSKTDDERDQNCENYTSTDTERHNPFLLSSLKKLAVRMEQEHYIEHNVEVSFKVHEKQGKFKVHCSICKTVIAAGPLFQKLQNLSVHTKSKTHQLNIDEMLPSDKKQNKIAAVFKDVDSKFNNIFVLKGAHAVCRDCLTEISLLPAAGDPMPRMQLHVDSKQHKKLSNRTYSSGSKRIESFFKPKPKNDDES</sequence>
<protein>
    <submittedName>
        <fullName evidence="2">Uncharacterized protein</fullName>
    </submittedName>
</protein>
<name>A0A8B6DHE9_MYTGA</name>
<dbReference type="Proteomes" id="UP000596742">
    <property type="component" value="Unassembled WGS sequence"/>
</dbReference>
<gene>
    <name evidence="2" type="ORF">MGAL_10B008580</name>
</gene>
<reference evidence="2" key="1">
    <citation type="submission" date="2018-11" db="EMBL/GenBank/DDBJ databases">
        <authorList>
            <person name="Alioto T."/>
            <person name="Alioto T."/>
        </authorList>
    </citation>
    <scope>NUCLEOTIDE SEQUENCE</scope>
</reference>
<evidence type="ECO:0000313" key="2">
    <source>
        <dbReference type="EMBL" id="VDI18621.1"/>
    </source>
</evidence>
<evidence type="ECO:0000313" key="3">
    <source>
        <dbReference type="Proteomes" id="UP000596742"/>
    </source>
</evidence>
<feature type="compositionally biased region" description="Basic and acidic residues" evidence="1">
    <location>
        <begin position="305"/>
        <end position="321"/>
    </location>
</feature>
<dbReference type="AlphaFoldDB" id="A0A8B6DHE9"/>
<feature type="region of interest" description="Disordered" evidence="1">
    <location>
        <begin position="288"/>
        <end position="321"/>
    </location>
</feature>
<feature type="compositionally biased region" description="Basic and acidic residues" evidence="1">
    <location>
        <begin position="119"/>
        <end position="140"/>
    </location>
</feature>
<keyword evidence="3" id="KW-1185">Reference proteome</keyword>